<evidence type="ECO:0000313" key="11">
    <source>
        <dbReference type="EMBL" id="CAA9538539.1"/>
    </source>
</evidence>
<sequence>MSAQASAKPMSPAGVAVGSGNLAGRQAVSRLMTWVLFGATGFAVVVLIVLLLTVFTDALPWLQPGLVRNMPSRRAESAGLFPALIGTMWLIGFTAILAFPIGVASAIYLEEYAPKNRWTRFLAVNIQNLAGVPSVVYGLLGLAVFVVGINLGRSILSGALTMALLILPVVIIASREAIRAVPSSLREAAYGLGATQWQVTRSHVLPLAFPGILTGIILSISRALGETAPLIVVGASAYVTFTPNGILDKYTVLPMQIYEWSRRPGDDFQGLAAAAIVVLLVLLLLLNAVAIYLRARAASRMRW</sequence>
<dbReference type="GO" id="GO:0035435">
    <property type="term" value="P:phosphate ion transmembrane transport"/>
    <property type="evidence" value="ECO:0007669"/>
    <property type="project" value="InterPro"/>
</dbReference>
<dbReference type="CDD" id="cd06261">
    <property type="entry name" value="TM_PBP2"/>
    <property type="match status" value="1"/>
</dbReference>
<dbReference type="EMBL" id="CADCWF010000027">
    <property type="protein sequence ID" value="CAA9538539.1"/>
    <property type="molecule type" value="Genomic_DNA"/>
</dbReference>
<comment type="subcellular location">
    <subcellularLocation>
        <location evidence="1 9">Cell membrane</location>
        <topology evidence="1 9">Multi-pass membrane protein</topology>
    </subcellularLocation>
</comment>
<dbReference type="InterPro" id="IPR005672">
    <property type="entry name" value="Phosphate_PstA"/>
</dbReference>
<evidence type="ECO:0000256" key="5">
    <source>
        <dbReference type="ARBA" id="ARBA00022475"/>
    </source>
</evidence>
<feature type="transmembrane region" description="Helical" evidence="9">
    <location>
        <begin position="129"/>
        <end position="149"/>
    </location>
</feature>
<feature type="transmembrane region" description="Helical" evidence="9">
    <location>
        <begin position="34"/>
        <end position="59"/>
    </location>
</feature>
<evidence type="ECO:0000256" key="7">
    <source>
        <dbReference type="ARBA" id="ARBA00022989"/>
    </source>
</evidence>
<keyword evidence="6 9" id="KW-0812">Transmembrane</keyword>
<dbReference type="SUPFAM" id="SSF161098">
    <property type="entry name" value="MetI-like"/>
    <property type="match status" value="1"/>
</dbReference>
<reference evidence="11" key="1">
    <citation type="submission" date="2020-02" db="EMBL/GenBank/DDBJ databases">
        <authorList>
            <person name="Meier V. D."/>
        </authorList>
    </citation>
    <scope>NUCLEOTIDE SEQUENCE</scope>
    <source>
        <strain evidence="11">AVDCRST_MAG59</strain>
    </source>
</reference>
<accession>A0A6J4U594</accession>
<feature type="transmembrane region" description="Helical" evidence="9">
    <location>
        <begin position="79"/>
        <end position="109"/>
    </location>
</feature>
<dbReference type="GO" id="GO:0005315">
    <property type="term" value="F:phosphate transmembrane transporter activity"/>
    <property type="evidence" value="ECO:0007669"/>
    <property type="project" value="InterPro"/>
</dbReference>
<dbReference type="InterPro" id="IPR035906">
    <property type="entry name" value="MetI-like_sf"/>
</dbReference>
<keyword evidence="7 9" id="KW-1133">Transmembrane helix</keyword>
<evidence type="ECO:0000259" key="10">
    <source>
        <dbReference type="PROSITE" id="PS50928"/>
    </source>
</evidence>
<dbReference type="GO" id="GO:0005886">
    <property type="term" value="C:plasma membrane"/>
    <property type="evidence" value="ECO:0007669"/>
    <property type="project" value="UniProtKB-SubCell"/>
</dbReference>
<evidence type="ECO:0000256" key="6">
    <source>
        <dbReference type="ARBA" id="ARBA00022692"/>
    </source>
</evidence>
<keyword evidence="4" id="KW-0813">Transport</keyword>
<evidence type="ECO:0000256" key="8">
    <source>
        <dbReference type="ARBA" id="ARBA00023136"/>
    </source>
</evidence>
<dbReference type="Pfam" id="PF00528">
    <property type="entry name" value="BPD_transp_1"/>
    <property type="match status" value="1"/>
</dbReference>
<dbReference type="NCBIfam" id="TIGR00974">
    <property type="entry name" value="3a0107s02c"/>
    <property type="match status" value="1"/>
</dbReference>
<proteinExistence type="inferred from homology"/>
<dbReference type="InterPro" id="IPR000515">
    <property type="entry name" value="MetI-like"/>
</dbReference>
<dbReference type="PANTHER" id="PTHR43470">
    <property type="entry name" value="PHOSPHATE TRANSPORT SYSTEM PERMEASE PROTEIN PSTA-RELATED"/>
    <property type="match status" value="1"/>
</dbReference>
<evidence type="ECO:0000256" key="4">
    <source>
        <dbReference type="ARBA" id="ARBA00022448"/>
    </source>
</evidence>
<keyword evidence="5 9" id="KW-1003">Cell membrane</keyword>
<evidence type="ECO:0000256" key="1">
    <source>
        <dbReference type="ARBA" id="ARBA00004651"/>
    </source>
</evidence>
<name>A0A6J4U594_9BACT</name>
<gene>
    <name evidence="11" type="ORF">AVDCRST_MAG59-579</name>
</gene>
<dbReference type="AlphaFoldDB" id="A0A6J4U594"/>
<feature type="transmembrane region" description="Helical" evidence="9">
    <location>
        <begin position="204"/>
        <end position="224"/>
    </location>
</feature>
<comment type="similarity">
    <text evidence="2 9">Belongs to the binding-protein-dependent transport system permease family. CysTW subfamily.</text>
</comment>
<feature type="domain" description="ABC transmembrane type-1" evidence="10">
    <location>
        <begin position="84"/>
        <end position="290"/>
    </location>
</feature>
<dbReference type="PANTHER" id="PTHR43470:SF5">
    <property type="entry name" value="PHOSPHATE TRANSPORT SYSTEM PERMEASE PROTEIN PSTA"/>
    <property type="match status" value="1"/>
</dbReference>
<keyword evidence="8 9" id="KW-0472">Membrane</keyword>
<evidence type="ECO:0000256" key="3">
    <source>
        <dbReference type="ARBA" id="ARBA00016864"/>
    </source>
</evidence>
<dbReference type="Gene3D" id="1.10.3720.10">
    <property type="entry name" value="MetI-like"/>
    <property type="match status" value="1"/>
</dbReference>
<feature type="transmembrane region" description="Helical" evidence="9">
    <location>
        <begin position="271"/>
        <end position="293"/>
    </location>
</feature>
<feature type="transmembrane region" description="Helical" evidence="9">
    <location>
        <begin position="155"/>
        <end position="173"/>
    </location>
</feature>
<protein>
    <recommendedName>
        <fullName evidence="3 9">Phosphate transport system permease protein PstA</fullName>
    </recommendedName>
</protein>
<dbReference type="PROSITE" id="PS50928">
    <property type="entry name" value="ABC_TM1"/>
    <property type="match status" value="1"/>
</dbReference>
<organism evidence="11">
    <name type="scientific">uncultured Thermomicrobiales bacterium</name>
    <dbReference type="NCBI Taxonomy" id="1645740"/>
    <lineage>
        <taxon>Bacteria</taxon>
        <taxon>Pseudomonadati</taxon>
        <taxon>Thermomicrobiota</taxon>
        <taxon>Thermomicrobia</taxon>
        <taxon>Thermomicrobiales</taxon>
        <taxon>environmental samples</taxon>
    </lineage>
</organism>
<evidence type="ECO:0000256" key="2">
    <source>
        <dbReference type="ARBA" id="ARBA00007069"/>
    </source>
</evidence>
<evidence type="ECO:0000256" key="9">
    <source>
        <dbReference type="RuleBase" id="RU363043"/>
    </source>
</evidence>